<dbReference type="SUPFAM" id="SSF52540">
    <property type="entry name" value="P-loop containing nucleoside triphosphate hydrolases"/>
    <property type="match status" value="1"/>
</dbReference>
<dbReference type="EMBL" id="JACBYR010000001">
    <property type="protein sequence ID" value="NYE81394.1"/>
    <property type="molecule type" value="Genomic_DNA"/>
</dbReference>
<dbReference type="InterPro" id="IPR011629">
    <property type="entry name" value="CobW-like_C"/>
</dbReference>
<dbReference type="AlphaFoldDB" id="A0A7Y9IS74"/>
<dbReference type="PANTHER" id="PTHR13748:SF62">
    <property type="entry name" value="COBW DOMAIN-CONTAINING PROTEIN"/>
    <property type="match status" value="1"/>
</dbReference>
<sequence>MASNSSPPDEAIPVYLLTGFLGSGKTTLLSRLVRSAAFADTAVIINEFGQVGLDHVLVGQARDDDVVLMDSGCLCCAMSTSLQDSLETLYYRRLRGEIPRFARVVIETSGLADPAPLITTLGADVSVARHYRFAGAVTTVDAVHGLQTIDRYREAATQVAIADRLILTKTDLCDTVSLLNIQQALPAYNPTAALRLATLTASQGEADFFADWTTPSSVAPDSAGVPASASALRLGHVLRYGITSFTFHVDTPVSWTRYAKWVRHLQQHGDALLRLKAILAMDDGEVYAIHAVRHLFSPPQRLTQPIAAPQLGAIVIIAQDLSREEAEAAIEILSPS</sequence>
<evidence type="ECO:0000256" key="3">
    <source>
        <dbReference type="ARBA" id="ARBA00023186"/>
    </source>
</evidence>
<keyword evidence="9" id="KW-1185">Reference proteome</keyword>
<proteinExistence type="inferred from homology"/>
<dbReference type="Gene3D" id="3.40.50.300">
    <property type="entry name" value="P-loop containing nucleotide triphosphate hydrolases"/>
    <property type="match status" value="1"/>
</dbReference>
<organism evidence="8 9">
    <name type="scientific">Pigmentiphaga litoralis</name>
    <dbReference type="NCBI Taxonomy" id="516702"/>
    <lineage>
        <taxon>Bacteria</taxon>
        <taxon>Pseudomonadati</taxon>
        <taxon>Pseudomonadota</taxon>
        <taxon>Betaproteobacteria</taxon>
        <taxon>Burkholderiales</taxon>
        <taxon>Alcaligenaceae</taxon>
        <taxon>Pigmentiphaga</taxon>
    </lineage>
</organism>
<reference evidence="8 9" key="1">
    <citation type="submission" date="2020-07" db="EMBL/GenBank/DDBJ databases">
        <title>Genomic Encyclopedia of Type Strains, Phase IV (KMG-V): Genome sequencing to study the core and pangenomes of soil and plant-associated prokaryotes.</title>
        <authorList>
            <person name="Whitman W."/>
        </authorList>
    </citation>
    <scope>NUCLEOTIDE SEQUENCE [LARGE SCALE GENOMIC DNA]</scope>
    <source>
        <strain evidence="8 9">SAS40</strain>
    </source>
</reference>
<dbReference type="InterPro" id="IPR003495">
    <property type="entry name" value="CobW/HypB/UreG_nucleotide-bd"/>
</dbReference>
<keyword evidence="1" id="KW-0547">Nucleotide-binding</keyword>
<dbReference type="RefSeq" id="WP_179583384.1">
    <property type="nucleotide sequence ID" value="NZ_JACBYR010000001.1"/>
</dbReference>
<protein>
    <submittedName>
        <fullName evidence="8">G3E family GTPase</fullName>
    </submittedName>
</protein>
<dbReference type="CDD" id="cd03112">
    <property type="entry name" value="CobW-like"/>
    <property type="match status" value="1"/>
</dbReference>
<dbReference type="GO" id="GO:0000166">
    <property type="term" value="F:nucleotide binding"/>
    <property type="evidence" value="ECO:0007669"/>
    <property type="project" value="UniProtKB-KW"/>
</dbReference>
<keyword evidence="3" id="KW-0143">Chaperone</keyword>
<dbReference type="InterPro" id="IPR036627">
    <property type="entry name" value="CobW-likC_sf"/>
</dbReference>
<evidence type="ECO:0000313" key="9">
    <source>
        <dbReference type="Proteomes" id="UP000542125"/>
    </source>
</evidence>
<dbReference type="InterPro" id="IPR051316">
    <property type="entry name" value="Zinc-reg_GTPase_activator"/>
</dbReference>
<evidence type="ECO:0000259" key="7">
    <source>
        <dbReference type="SMART" id="SM00833"/>
    </source>
</evidence>
<feature type="domain" description="CobW C-terminal" evidence="7">
    <location>
        <begin position="242"/>
        <end position="334"/>
    </location>
</feature>
<dbReference type="SUPFAM" id="SSF90002">
    <property type="entry name" value="Hypothetical protein YjiA, C-terminal domain"/>
    <property type="match status" value="1"/>
</dbReference>
<comment type="similarity">
    <text evidence="4">Belongs to the SIMIBI class G3E GTPase family. ZNG1 subfamily.</text>
</comment>
<dbReference type="Pfam" id="PF07683">
    <property type="entry name" value="CobW_C"/>
    <property type="match status" value="1"/>
</dbReference>
<comment type="caution">
    <text evidence="8">The sequence shown here is derived from an EMBL/GenBank/DDBJ whole genome shotgun (WGS) entry which is preliminary data.</text>
</comment>
<dbReference type="Pfam" id="PF02492">
    <property type="entry name" value="cobW"/>
    <property type="match status" value="1"/>
</dbReference>
<evidence type="ECO:0000256" key="6">
    <source>
        <dbReference type="ARBA" id="ARBA00049117"/>
    </source>
</evidence>
<comment type="function">
    <text evidence="5">Zinc chaperone that directly transfers zinc cofactor to target proteins, thereby activating them. Zinc is transferred from the CXCC motif in the GTPase domain to the zinc binding site in target proteins in a process requiring GTP hydrolysis.</text>
</comment>
<dbReference type="SMART" id="SM00833">
    <property type="entry name" value="CobW_C"/>
    <property type="match status" value="1"/>
</dbReference>
<dbReference type="GO" id="GO:0005737">
    <property type="term" value="C:cytoplasm"/>
    <property type="evidence" value="ECO:0007669"/>
    <property type="project" value="TreeGrafter"/>
</dbReference>
<evidence type="ECO:0000256" key="2">
    <source>
        <dbReference type="ARBA" id="ARBA00022801"/>
    </source>
</evidence>
<gene>
    <name evidence="8" type="ORF">FHW18_000665</name>
</gene>
<accession>A0A7Y9IS74</accession>
<dbReference type="Gene3D" id="3.30.1220.10">
    <property type="entry name" value="CobW-like, C-terminal domain"/>
    <property type="match status" value="1"/>
</dbReference>
<evidence type="ECO:0000256" key="4">
    <source>
        <dbReference type="ARBA" id="ARBA00034320"/>
    </source>
</evidence>
<keyword evidence="2" id="KW-0378">Hydrolase</keyword>
<dbReference type="GO" id="GO:0016787">
    <property type="term" value="F:hydrolase activity"/>
    <property type="evidence" value="ECO:0007669"/>
    <property type="project" value="UniProtKB-KW"/>
</dbReference>
<dbReference type="Proteomes" id="UP000542125">
    <property type="component" value="Unassembled WGS sequence"/>
</dbReference>
<evidence type="ECO:0000256" key="5">
    <source>
        <dbReference type="ARBA" id="ARBA00045658"/>
    </source>
</evidence>
<evidence type="ECO:0000313" key="8">
    <source>
        <dbReference type="EMBL" id="NYE81394.1"/>
    </source>
</evidence>
<dbReference type="PANTHER" id="PTHR13748">
    <property type="entry name" value="COBW-RELATED"/>
    <property type="match status" value="1"/>
</dbReference>
<evidence type="ECO:0000256" key="1">
    <source>
        <dbReference type="ARBA" id="ARBA00022741"/>
    </source>
</evidence>
<name>A0A7Y9IS74_9BURK</name>
<comment type="catalytic activity">
    <reaction evidence="6">
        <text>GTP + H2O = GDP + phosphate + H(+)</text>
        <dbReference type="Rhea" id="RHEA:19669"/>
        <dbReference type="ChEBI" id="CHEBI:15377"/>
        <dbReference type="ChEBI" id="CHEBI:15378"/>
        <dbReference type="ChEBI" id="CHEBI:37565"/>
        <dbReference type="ChEBI" id="CHEBI:43474"/>
        <dbReference type="ChEBI" id="CHEBI:58189"/>
    </reaction>
    <physiologicalReaction direction="left-to-right" evidence="6">
        <dbReference type="Rhea" id="RHEA:19670"/>
    </physiologicalReaction>
</comment>
<dbReference type="InterPro" id="IPR027417">
    <property type="entry name" value="P-loop_NTPase"/>
</dbReference>